<dbReference type="Proteomes" id="UP000321204">
    <property type="component" value="Chromosome"/>
</dbReference>
<gene>
    <name evidence="2" type="ORF">FSB75_00605</name>
</gene>
<keyword evidence="3" id="KW-1185">Reference proteome</keyword>
<name>A0A5B8UDS9_9BACT</name>
<evidence type="ECO:0000256" key="1">
    <source>
        <dbReference type="SAM" id="Phobius"/>
    </source>
</evidence>
<reference evidence="2 3" key="1">
    <citation type="journal article" date="2015" name="Int. J. Syst. Evol. Microbiol.">
        <title>Flavisolibacter ginsenosidimutans sp. nov., with ginsenoside-converting activity isolated from soil used for cultivating ginseng.</title>
        <authorList>
            <person name="Zhao Y."/>
            <person name="Liu Q."/>
            <person name="Kang M.S."/>
            <person name="Jin F."/>
            <person name="Yu H."/>
            <person name="Im W.T."/>
        </authorList>
    </citation>
    <scope>NUCLEOTIDE SEQUENCE [LARGE SCALE GENOMIC DNA]</scope>
    <source>
        <strain evidence="2 3">Gsoil 636</strain>
    </source>
</reference>
<sequence length="78" mass="8867">MPNNTEEEIKPPQQEFVKAKPEVLPRPTYTPFLLAFSLLLLGWGLLATWIISVAGIVGIFLSLYGWIKELLHERTDES</sequence>
<accession>A0A5B8UDS9</accession>
<keyword evidence="1" id="KW-0472">Membrane</keyword>
<feature type="transmembrane region" description="Helical" evidence="1">
    <location>
        <begin position="32"/>
        <end position="64"/>
    </location>
</feature>
<evidence type="ECO:0000313" key="2">
    <source>
        <dbReference type="EMBL" id="QEC54456.1"/>
    </source>
</evidence>
<evidence type="ECO:0000313" key="3">
    <source>
        <dbReference type="Proteomes" id="UP000321204"/>
    </source>
</evidence>
<dbReference type="EMBL" id="CP042433">
    <property type="protein sequence ID" value="QEC54456.1"/>
    <property type="molecule type" value="Genomic_DNA"/>
</dbReference>
<keyword evidence="1" id="KW-1133">Transmembrane helix</keyword>
<dbReference type="AlphaFoldDB" id="A0A5B8UDS9"/>
<proteinExistence type="predicted"/>
<organism evidence="2 3">
    <name type="scientific">Flavisolibacter ginsenosidimutans</name>
    <dbReference type="NCBI Taxonomy" id="661481"/>
    <lineage>
        <taxon>Bacteria</taxon>
        <taxon>Pseudomonadati</taxon>
        <taxon>Bacteroidota</taxon>
        <taxon>Chitinophagia</taxon>
        <taxon>Chitinophagales</taxon>
        <taxon>Chitinophagaceae</taxon>
        <taxon>Flavisolibacter</taxon>
    </lineage>
</organism>
<dbReference type="Gene3D" id="1.10.287.70">
    <property type="match status" value="1"/>
</dbReference>
<protein>
    <recommendedName>
        <fullName evidence="4">Cytochrome aa3 subunit 4</fullName>
    </recommendedName>
</protein>
<evidence type="ECO:0008006" key="4">
    <source>
        <dbReference type="Google" id="ProtNLM"/>
    </source>
</evidence>
<dbReference type="RefSeq" id="WP_146781401.1">
    <property type="nucleotide sequence ID" value="NZ_BAABIO010000006.1"/>
</dbReference>
<dbReference type="OrthoDB" id="965220at2"/>
<dbReference type="KEGG" id="fgg:FSB75_00605"/>
<keyword evidence="1" id="KW-0812">Transmembrane</keyword>